<comment type="caution">
    <text evidence="2">The sequence shown here is derived from an EMBL/GenBank/DDBJ whole genome shotgun (WGS) entry which is preliminary data.</text>
</comment>
<feature type="region of interest" description="Disordered" evidence="1">
    <location>
        <begin position="131"/>
        <end position="157"/>
    </location>
</feature>
<evidence type="ECO:0000313" key="2">
    <source>
        <dbReference type="EMBL" id="KKN42661.1"/>
    </source>
</evidence>
<organism evidence="2">
    <name type="scientific">marine sediment metagenome</name>
    <dbReference type="NCBI Taxonomy" id="412755"/>
    <lineage>
        <taxon>unclassified sequences</taxon>
        <taxon>metagenomes</taxon>
        <taxon>ecological metagenomes</taxon>
    </lineage>
</organism>
<proteinExistence type="predicted"/>
<evidence type="ECO:0000256" key="1">
    <source>
        <dbReference type="SAM" id="MobiDB-lite"/>
    </source>
</evidence>
<name>A0A0F9T0K3_9ZZZZ</name>
<feature type="compositionally biased region" description="Basic and acidic residues" evidence="1">
    <location>
        <begin position="131"/>
        <end position="141"/>
    </location>
</feature>
<feature type="compositionally biased region" description="Basic residues" evidence="1">
    <location>
        <begin position="90"/>
        <end position="101"/>
    </location>
</feature>
<dbReference type="AlphaFoldDB" id="A0A0F9T0K3"/>
<accession>A0A0F9T0K3</accession>
<protein>
    <submittedName>
        <fullName evidence="2">Uncharacterized protein</fullName>
    </submittedName>
</protein>
<dbReference type="EMBL" id="LAZR01001566">
    <property type="protein sequence ID" value="KKN42661.1"/>
    <property type="molecule type" value="Genomic_DNA"/>
</dbReference>
<gene>
    <name evidence="2" type="ORF">LCGC14_0711130</name>
</gene>
<sequence length="250" mass="29264">MGKKVRRAPAGSRAVIERIVQFAENPDITYTEAAKLLGISRRQLYSHRMTVKKGLPVKTVMARPSTVEKYERRLGRASSKVLAEHETAVSRHHKPRRKPKQTAKLYEALTGRKFSYQQLSAWTRQRIKEQETRRLPTDVRHAPPPQPEAPPFFATQPDKLPEEYTRADMLAGKTNKWMEKDIRFMKQGEIWSEGREPYERRRADLVFFDRQDVINYFSGRGDAMNVLVVVEIWSELSDQFIYEIWVDYVP</sequence>
<reference evidence="2" key="1">
    <citation type="journal article" date="2015" name="Nature">
        <title>Complex archaea that bridge the gap between prokaryotes and eukaryotes.</title>
        <authorList>
            <person name="Spang A."/>
            <person name="Saw J.H."/>
            <person name="Jorgensen S.L."/>
            <person name="Zaremba-Niedzwiedzka K."/>
            <person name="Martijn J."/>
            <person name="Lind A.E."/>
            <person name="van Eijk R."/>
            <person name="Schleper C."/>
            <person name="Guy L."/>
            <person name="Ettema T.J."/>
        </authorList>
    </citation>
    <scope>NUCLEOTIDE SEQUENCE</scope>
</reference>
<feature type="region of interest" description="Disordered" evidence="1">
    <location>
        <begin position="73"/>
        <end position="101"/>
    </location>
</feature>